<dbReference type="Proteomes" id="UP000294723">
    <property type="component" value="Unassembled WGS sequence"/>
</dbReference>
<organism evidence="1 2">
    <name type="scientific">Saccharopolyspora karakumensis</name>
    <dbReference type="NCBI Taxonomy" id="2530386"/>
    <lineage>
        <taxon>Bacteria</taxon>
        <taxon>Bacillati</taxon>
        <taxon>Actinomycetota</taxon>
        <taxon>Actinomycetes</taxon>
        <taxon>Pseudonocardiales</taxon>
        <taxon>Pseudonocardiaceae</taxon>
        <taxon>Saccharopolyspora</taxon>
    </lineage>
</organism>
<sequence>MLVADRAQAPHRSPALSVGIGYLVSVCNGGVDAAVLRFDVAMTCAQVVAVALEAFAPTTSRTYQITFRAALCSAHAAR</sequence>
<reference evidence="1 2" key="1">
    <citation type="submission" date="2019-03" db="EMBL/GenBank/DDBJ databases">
        <title>Draft genome sequences of novel Actinobacteria.</title>
        <authorList>
            <person name="Sahin N."/>
            <person name="Ay H."/>
            <person name="Saygin H."/>
        </authorList>
    </citation>
    <scope>NUCLEOTIDE SEQUENCE [LARGE SCALE GENOMIC DNA]</scope>
    <source>
        <strain evidence="1 2">5K548</strain>
    </source>
</reference>
<proteinExistence type="predicted"/>
<protein>
    <submittedName>
        <fullName evidence="1">Uncharacterized protein</fullName>
    </submittedName>
</protein>
<accession>A0A4R5BSI1</accession>
<comment type="caution">
    <text evidence="1">The sequence shown here is derived from an EMBL/GenBank/DDBJ whole genome shotgun (WGS) entry which is preliminary data.</text>
</comment>
<dbReference type="AlphaFoldDB" id="A0A4R5BSI1"/>
<gene>
    <name evidence="1" type="ORF">E1202_09530</name>
</gene>
<dbReference type="EMBL" id="SMLA01000010">
    <property type="protein sequence ID" value="TDD89991.1"/>
    <property type="molecule type" value="Genomic_DNA"/>
</dbReference>
<name>A0A4R5BSI1_9PSEU</name>
<keyword evidence="2" id="KW-1185">Reference proteome</keyword>
<evidence type="ECO:0000313" key="1">
    <source>
        <dbReference type="EMBL" id="TDD89991.1"/>
    </source>
</evidence>
<evidence type="ECO:0000313" key="2">
    <source>
        <dbReference type="Proteomes" id="UP000294723"/>
    </source>
</evidence>
<dbReference type="RefSeq" id="WP_132682300.1">
    <property type="nucleotide sequence ID" value="NZ_SMLA01000010.1"/>
</dbReference>